<feature type="transmembrane region" description="Helical" evidence="5">
    <location>
        <begin position="45"/>
        <end position="63"/>
    </location>
</feature>
<dbReference type="PANTHER" id="PTHR37422:SF17">
    <property type="entry name" value="O-ANTIGEN LIGASE"/>
    <property type="match status" value="1"/>
</dbReference>
<dbReference type="RefSeq" id="WP_204537462.1">
    <property type="nucleotide sequence ID" value="NZ_JAFBFI010000001.1"/>
</dbReference>
<feature type="domain" description="O-antigen ligase-related" evidence="6">
    <location>
        <begin position="200"/>
        <end position="340"/>
    </location>
</feature>
<gene>
    <name evidence="7" type="ORF">JOC77_000184</name>
</gene>
<evidence type="ECO:0000256" key="3">
    <source>
        <dbReference type="ARBA" id="ARBA00022989"/>
    </source>
</evidence>
<keyword evidence="7" id="KW-0436">Ligase</keyword>
<dbReference type="Pfam" id="PF04932">
    <property type="entry name" value="Wzy_C"/>
    <property type="match status" value="1"/>
</dbReference>
<dbReference type="PANTHER" id="PTHR37422">
    <property type="entry name" value="TEICHURONIC ACID BIOSYNTHESIS PROTEIN TUAE"/>
    <property type="match status" value="1"/>
</dbReference>
<evidence type="ECO:0000256" key="5">
    <source>
        <dbReference type="SAM" id="Phobius"/>
    </source>
</evidence>
<feature type="transmembrane region" description="Helical" evidence="5">
    <location>
        <begin position="385"/>
        <end position="400"/>
    </location>
</feature>
<sequence length="411" mass="46885">MNEIIQKKASLSITNKGGVSIRLFCIPLLFIYIISLFTFVNNPDLVIISRALFLLFVTFSTIQIMKQRKFYFDKIMLSIILFLLFCVISYFWAIDPSDVLRKVVLLTQMTILSFLISQILLSIKQINLILMGIAISGIILFIYGVGIYGFEHIYQSILTGERLGQEISQENIMGRLASISIIVLFVYGIEKKNLLYFGLMLMPFMMVLASGSRSAVIILVLGMAITIFAKVGLRKSYKLLLLIPVISVALYYLLQLSIFNPISLRFLDLSSSLSGSGGDANMRINMIKWGLEWFFDRPIWGYGIGNYGDLLMRKISWETYSHNNFIELLVGVGVIGFILYYTVYIYIFYSLFRLIKKRDPHAIILFAVFFTWFAAETAAVNYTSRMTYVLIGICIAFIRLKKYSSTNLTSS</sequence>
<organism evidence="7 8">
    <name type="scientific">Peribacillus deserti</name>
    <dbReference type="NCBI Taxonomy" id="673318"/>
    <lineage>
        <taxon>Bacteria</taxon>
        <taxon>Bacillati</taxon>
        <taxon>Bacillota</taxon>
        <taxon>Bacilli</taxon>
        <taxon>Bacillales</taxon>
        <taxon>Bacillaceae</taxon>
        <taxon>Peribacillus</taxon>
    </lineage>
</organism>
<reference evidence="7 8" key="1">
    <citation type="submission" date="2021-01" db="EMBL/GenBank/DDBJ databases">
        <title>Genomic Encyclopedia of Type Strains, Phase IV (KMG-IV): sequencing the most valuable type-strain genomes for metagenomic binning, comparative biology and taxonomic classification.</title>
        <authorList>
            <person name="Goeker M."/>
        </authorList>
    </citation>
    <scope>NUCLEOTIDE SEQUENCE [LARGE SCALE GENOMIC DNA]</scope>
    <source>
        <strain evidence="7 8">DSM 105482</strain>
    </source>
</reference>
<evidence type="ECO:0000256" key="1">
    <source>
        <dbReference type="ARBA" id="ARBA00004141"/>
    </source>
</evidence>
<evidence type="ECO:0000256" key="4">
    <source>
        <dbReference type="ARBA" id="ARBA00023136"/>
    </source>
</evidence>
<feature type="transmembrane region" description="Helical" evidence="5">
    <location>
        <begin position="172"/>
        <end position="189"/>
    </location>
</feature>
<comment type="subcellular location">
    <subcellularLocation>
        <location evidence="1">Membrane</location>
        <topology evidence="1">Multi-pass membrane protein</topology>
    </subcellularLocation>
</comment>
<feature type="transmembrane region" description="Helical" evidence="5">
    <location>
        <begin position="361"/>
        <end position="379"/>
    </location>
</feature>
<feature type="transmembrane region" description="Helical" evidence="5">
    <location>
        <begin position="128"/>
        <end position="150"/>
    </location>
</feature>
<feature type="transmembrane region" description="Helical" evidence="5">
    <location>
        <begin position="21"/>
        <end position="39"/>
    </location>
</feature>
<dbReference type="GO" id="GO:0016874">
    <property type="term" value="F:ligase activity"/>
    <property type="evidence" value="ECO:0007669"/>
    <property type="project" value="UniProtKB-KW"/>
</dbReference>
<proteinExistence type="predicted"/>
<keyword evidence="3 5" id="KW-1133">Transmembrane helix</keyword>
<dbReference type="InterPro" id="IPR051533">
    <property type="entry name" value="WaaL-like"/>
</dbReference>
<accession>A0ABS2QC99</accession>
<keyword evidence="2 5" id="KW-0812">Transmembrane</keyword>
<dbReference type="EMBL" id="JAFBFI010000001">
    <property type="protein sequence ID" value="MBM7690781.1"/>
    <property type="molecule type" value="Genomic_DNA"/>
</dbReference>
<keyword evidence="4 5" id="KW-0472">Membrane</keyword>
<dbReference type="Proteomes" id="UP000823486">
    <property type="component" value="Unassembled WGS sequence"/>
</dbReference>
<comment type="caution">
    <text evidence="7">The sequence shown here is derived from an EMBL/GenBank/DDBJ whole genome shotgun (WGS) entry which is preliminary data.</text>
</comment>
<evidence type="ECO:0000256" key="2">
    <source>
        <dbReference type="ARBA" id="ARBA00022692"/>
    </source>
</evidence>
<feature type="transmembrane region" description="Helical" evidence="5">
    <location>
        <begin position="216"/>
        <end position="233"/>
    </location>
</feature>
<feature type="transmembrane region" description="Helical" evidence="5">
    <location>
        <begin position="99"/>
        <end position="121"/>
    </location>
</feature>
<name>A0ABS2QC99_9BACI</name>
<feature type="transmembrane region" description="Helical" evidence="5">
    <location>
        <begin position="240"/>
        <end position="259"/>
    </location>
</feature>
<feature type="transmembrane region" description="Helical" evidence="5">
    <location>
        <begin position="75"/>
        <end position="93"/>
    </location>
</feature>
<feature type="transmembrane region" description="Helical" evidence="5">
    <location>
        <begin position="194"/>
        <end position="210"/>
    </location>
</feature>
<evidence type="ECO:0000259" key="6">
    <source>
        <dbReference type="Pfam" id="PF04932"/>
    </source>
</evidence>
<evidence type="ECO:0000313" key="8">
    <source>
        <dbReference type="Proteomes" id="UP000823486"/>
    </source>
</evidence>
<evidence type="ECO:0000313" key="7">
    <source>
        <dbReference type="EMBL" id="MBM7690781.1"/>
    </source>
</evidence>
<protein>
    <submittedName>
        <fullName evidence="7">O-antigen ligase</fullName>
    </submittedName>
</protein>
<keyword evidence="8" id="KW-1185">Reference proteome</keyword>
<dbReference type="InterPro" id="IPR007016">
    <property type="entry name" value="O-antigen_ligase-rel_domated"/>
</dbReference>
<feature type="transmembrane region" description="Helical" evidence="5">
    <location>
        <begin position="328"/>
        <end position="349"/>
    </location>
</feature>